<sequence length="105" mass="11303">MGGHRQATAPQVNTMEQHTTPTPLPQRQTRMEGPGEVPGTQATVEEPLRAELLAAAIQGSRVALEGKIEMVAVEVNLLRADLCKVSCKVKVVEGSIVDLQTERGF</sequence>
<name>A0AAV7M9A3_PLEWA</name>
<evidence type="ECO:0000256" key="1">
    <source>
        <dbReference type="SAM" id="MobiDB-lite"/>
    </source>
</evidence>
<dbReference type="Proteomes" id="UP001066276">
    <property type="component" value="Chromosome 10"/>
</dbReference>
<proteinExistence type="predicted"/>
<evidence type="ECO:0000313" key="3">
    <source>
        <dbReference type="Proteomes" id="UP001066276"/>
    </source>
</evidence>
<feature type="region of interest" description="Disordered" evidence="1">
    <location>
        <begin position="1"/>
        <end position="43"/>
    </location>
</feature>
<dbReference type="EMBL" id="JANPWB010000014">
    <property type="protein sequence ID" value="KAJ1099971.1"/>
    <property type="molecule type" value="Genomic_DNA"/>
</dbReference>
<feature type="compositionally biased region" description="Polar residues" evidence="1">
    <location>
        <begin position="8"/>
        <end position="18"/>
    </location>
</feature>
<feature type="compositionally biased region" description="Low complexity" evidence="1">
    <location>
        <begin position="19"/>
        <end position="28"/>
    </location>
</feature>
<keyword evidence="3" id="KW-1185">Reference proteome</keyword>
<evidence type="ECO:0000313" key="2">
    <source>
        <dbReference type="EMBL" id="KAJ1099971.1"/>
    </source>
</evidence>
<organism evidence="2 3">
    <name type="scientific">Pleurodeles waltl</name>
    <name type="common">Iberian ribbed newt</name>
    <dbReference type="NCBI Taxonomy" id="8319"/>
    <lineage>
        <taxon>Eukaryota</taxon>
        <taxon>Metazoa</taxon>
        <taxon>Chordata</taxon>
        <taxon>Craniata</taxon>
        <taxon>Vertebrata</taxon>
        <taxon>Euteleostomi</taxon>
        <taxon>Amphibia</taxon>
        <taxon>Batrachia</taxon>
        <taxon>Caudata</taxon>
        <taxon>Salamandroidea</taxon>
        <taxon>Salamandridae</taxon>
        <taxon>Pleurodelinae</taxon>
        <taxon>Pleurodeles</taxon>
    </lineage>
</organism>
<gene>
    <name evidence="2" type="ORF">NDU88_005062</name>
</gene>
<comment type="caution">
    <text evidence="2">The sequence shown here is derived from an EMBL/GenBank/DDBJ whole genome shotgun (WGS) entry which is preliminary data.</text>
</comment>
<accession>A0AAV7M9A3</accession>
<reference evidence="2" key="1">
    <citation type="journal article" date="2022" name="bioRxiv">
        <title>Sequencing and chromosome-scale assembly of the giantPleurodeles waltlgenome.</title>
        <authorList>
            <person name="Brown T."/>
            <person name="Elewa A."/>
            <person name="Iarovenko S."/>
            <person name="Subramanian E."/>
            <person name="Araus A.J."/>
            <person name="Petzold A."/>
            <person name="Susuki M."/>
            <person name="Suzuki K.-i.T."/>
            <person name="Hayashi T."/>
            <person name="Toyoda A."/>
            <person name="Oliveira C."/>
            <person name="Osipova E."/>
            <person name="Leigh N.D."/>
            <person name="Simon A."/>
            <person name="Yun M.H."/>
        </authorList>
    </citation>
    <scope>NUCLEOTIDE SEQUENCE</scope>
    <source>
        <strain evidence="2">20211129_DDA</strain>
        <tissue evidence="2">Liver</tissue>
    </source>
</reference>
<dbReference type="AlphaFoldDB" id="A0AAV7M9A3"/>
<protein>
    <submittedName>
        <fullName evidence="2">Uncharacterized protein</fullName>
    </submittedName>
</protein>